<dbReference type="PROSITE" id="PS51144">
    <property type="entry name" value="ALPHA_CA_2"/>
    <property type="match status" value="1"/>
</dbReference>
<dbReference type="GO" id="GO:0008270">
    <property type="term" value="F:zinc ion binding"/>
    <property type="evidence" value="ECO:0007669"/>
    <property type="project" value="InterPro"/>
</dbReference>
<reference evidence="5" key="1">
    <citation type="submission" date="2015-01" db="EMBL/GenBank/DDBJ databases">
        <title>Transcriptome Assembly of Fopius arisanus.</title>
        <authorList>
            <person name="Geib S."/>
        </authorList>
    </citation>
    <scope>NUCLEOTIDE SEQUENCE</scope>
</reference>
<keyword evidence="2" id="KW-0812">Transmembrane</keyword>
<dbReference type="EMBL" id="GBYB01006899">
    <property type="protein sequence ID" value="JAG76666.1"/>
    <property type="molecule type" value="Transcribed_RNA"/>
</dbReference>
<dbReference type="InterPro" id="IPR036398">
    <property type="entry name" value="CA_dom_sf"/>
</dbReference>
<evidence type="ECO:0000256" key="1">
    <source>
        <dbReference type="ARBA" id="ARBA00010718"/>
    </source>
</evidence>
<dbReference type="Gene3D" id="3.10.200.10">
    <property type="entry name" value="Alpha carbonic anhydrase"/>
    <property type="match status" value="1"/>
</dbReference>
<protein>
    <submittedName>
        <fullName evidence="5">Cah-3_0 protein</fullName>
    </submittedName>
    <submittedName>
        <fullName evidence="4">Cah-3_1 protein</fullName>
    </submittedName>
</protein>
<keyword evidence="2" id="KW-0472">Membrane</keyword>
<evidence type="ECO:0000313" key="5">
    <source>
        <dbReference type="EMBL" id="JAG76670.1"/>
    </source>
</evidence>
<comment type="similarity">
    <text evidence="1">Belongs to the alpha-carbonic anhydrase family.</text>
</comment>
<dbReference type="SMART" id="SM01057">
    <property type="entry name" value="Carb_anhydrase"/>
    <property type="match status" value="1"/>
</dbReference>
<keyword evidence="2" id="KW-1133">Transmembrane helix</keyword>
<evidence type="ECO:0000313" key="4">
    <source>
        <dbReference type="EMBL" id="JAG76666.1"/>
    </source>
</evidence>
<feature type="domain" description="Alpha-carbonic anhydrase" evidence="3">
    <location>
        <begin position="44"/>
        <end position="292"/>
    </location>
</feature>
<dbReference type="GO" id="GO:0004089">
    <property type="term" value="F:carbonate dehydratase activity"/>
    <property type="evidence" value="ECO:0007669"/>
    <property type="project" value="InterPro"/>
</dbReference>
<name>A0A0C9PZD7_9HYME</name>
<evidence type="ECO:0000256" key="2">
    <source>
        <dbReference type="SAM" id="Phobius"/>
    </source>
</evidence>
<feature type="transmembrane region" description="Helical" evidence="2">
    <location>
        <begin position="6"/>
        <end position="26"/>
    </location>
</feature>
<dbReference type="PANTHER" id="PTHR18952:SF227">
    <property type="entry name" value="CARBONIC ANHYDRASE 13-RELATED"/>
    <property type="match status" value="1"/>
</dbReference>
<dbReference type="PANTHER" id="PTHR18952">
    <property type="entry name" value="CARBONIC ANHYDRASE"/>
    <property type="match status" value="1"/>
</dbReference>
<dbReference type="SUPFAM" id="SSF51069">
    <property type="entry name" value="Carbonic anhydrase"/>
    <property type="match status" value="1"/>
</dbReference>
<organism evidence="5">
    <name type="scientific">Fopius arisanus</name>
    <dbReference type="NCBI Taxonomy" id="64838"/>
    <lineage>
        <taxon>Eukaryota</taxon>
        <taxon>Metazoa</taxon>
        <taxon>Ecdysozoa</taxon>
        <taxon>Arthropoda</taxon>
        <taxon>Hexapoda</taxon>
        <taxon>Insecta</taxon>
        <taxon>Pterygota</taxon>
        <taxon>Neoptera</taxon>
        <taxon>Endopterygota</taxon>
        <taxon>Hymenoptera</taxon>
        <taxon>Apocrita</taxon>
        <taxon>Ichneumonoidea</taxon>
        <taxon>Braconidae</taxon>
        <taxon>Opiinae</taxon>
        <taxon>Fopius</taxon>
    </lineage>
</organism>
<proteinExistence type="inferred from homology"/>
<dbReference type="InterPro" id="IPR023561">
    <property type="entry name" value="Carbonic_anhydrase_a-class"/>
</dbReference>
<dbReference type="EMBL" id="GBYB01006903">
    <property type="protein sequence ID" value="JAG76670.1"/>
    <property type="molecule type" value="Transcribed_RNA"/>
</dbReference>
<gene>
    <name evidence="5" type="primary">cah-3_0</name>
    <name evidence="4" type="synonym">cah-3_1</name>
    <name evidence="4" type="ORF">g.23456</name>
    <name evidence="5" type="ORF">g.23462</name>
</gene>
<evidence type="ECO:0000259" key="3">
    <source>
        <dbReference type="PROSITE" id="PS51144"/>
    </source>
</evidence>
<dbReference type="InterPro" id="IPR001148">
    <property type="entry name" value="CA_dom"/>
</dbReference>
<accession>A0A0C9PZD7</accession>
<dbReference type="AlphaFoldDB" id="A0A0C9PZD7"/>
<dbReference type="Pfam" id="PF00194">
    <property type="entry name" value="Carb_anhydrase"/>
    <property type="match status" value="1"/>
</dbReference>
<sequence>MALSVPEFLILCGSLFLIGFLILEVINWGKIISSLGSNHELEVAVVENSDCEDERESLSRKHSENFESPVNIIPRQAVVIEVSEPLKWCGHSVPPIAMTMSNSGDTVTIQAFWTRGLVPSIFGGPLKRTYQLHSISFRWGVTDQSGSEHCIDQVKYPFEMQLLHVKETNPQAIVDENSEDIDATIVSYLFQIKDNDNPLLDPIIMNLCRIQEANAKVYIPPFQLDTVFPLFERKFYSYSDKLNQPFGEIATWIIYPEPLPLSAAQMEELRKISTATSRPMKSFDEQDLYYHE</sequence>
<dbReference type="GO" id="GO:0005737">
    <property type="term" value="C:cytoplasm"/>
    <property type="evidence" value="ECO:0007669"/>
    <property type="project" value="TreeGrafter"/>
</dbReference>